<dbReference type="Gene3D" id="2.60.120.380">
    <property type="match status" value="1"/>
</dbReference>
<sequence length="216" mass="23546">MKSSRPKRAIRSLTIGCNKNAQKTSQMQSLNKIIILTNFVIFSLFNLSILLELKVPKIRVGGDHMRKRYAKNLLALGVVASALLVGSQSAFASDGVGDSRGTAIPISPNSAAVQTISDSTDVDYFTWTNNTGNRISSASVHLYSPSNNNYDLQVIQILSQHNNFEATTTASDHGNGIEDSVSFSPIYPGDTVYFKVYGHDSSQYGSAPYTLSFFTY</sequence>
<proteinExistence type="predicted"/>
<name>A0ABT4FJV7_9BACL</name>
<accession>A0ABT4FJV7</accession>
<keyword evidence="1" id="KW-1133">Transmembrane helix</keyword>
<dbReference type="Proteomes" id="UP001527202">
    <property type="component" value="Unassembled WGS sequence"/>
</dbReference>
<evidence type="ECO:0000313" key="3">
    <source>
        <dbReference type="Proteomes" id="UP001527202"/>
    </source>
</evidence>
<dbReference type="EMBL" id="JAMDMJ010000018">
    <property type="protein sequence ID" value="MCY9597304.1"/>
    <property type="molecule type" value="Genomic_DNA"/>
</dbReference>
<organism evidence="2 3">
    <name type="scientific">Paenibacillus chitinolyticus</name>
    <dbReference type="NCBI Taxonomy" id="79263"/>
    <lineage>
        <taxon>Bacteria</taxon>
        <taxon>Bacillati</taxon>
        <taxon>Bacillota</taxon>
        <taxon>Bacilli</taxon>
        <taxon>Bacillales</taxon>
        <taxon>Paenibacillaceae</taxon>
        <taxon>Paenibacillus</taxon>
    </lineage>
</organism>
<keyword evidence="1" id="KW-0812">Transmembrane</keyword>
<comment type="caution">
    <text evidence="2">The sequence shown here is derived from an EMBL/GenBank/DDBJ whole genome shotgun (WGS) entry which is preliminary data.</text>
</comment>
<dbReference type="RefSeq" id="WP_268630197.1">
    <property type="nucleotide sequence ID" value="NZ_JAMDMJ010000018.1"/>
</dbReference>
<gene>
    <name evidence="2" type="ORF">M5X16_16205</name>
</gene>
<evidence type="ECO:0008006" key="4">
    <source>
        <dbReference type="Google" id="ProtNLM"/>
    </source>
</evidence>
<evidence type="ECO:0000256" key="1">
    <source>
        <dbReference type="SAM" id="Phobius"/>
    </source>
</evidence>
<protein>
    <recommendedName>
        <fullName evidence="4">DUF5067 domain-containing protein</fullName>
    </recommendedName>
</protein>
<evidence type="ECO:0000313" key="2">
    <source>
        <dbReference type="EMBL" id="MCY9597304.1"/>
    </source>
</evidence>
<feature type="transmembrane region" description="Helical" evidence="1">
    <location>
        <begin position="33"/>
        <end position="53"/>
    </location>
</feature>
<keyword evidence="3" id="KW-1185">Reference proteome</keyword>
<reference evidence="2 3" key="1">
    <citation type="submission" date="2022-05" db="EMBL/GenBank/DDBJ databases">
        <title>Genome Sequencing of Bee-Associated Microbes.</title>
        <authorList>
            <person name="Dunlap C."/>
        </authorList>
    </citation>
    <scope>NUCLEOTIDE SEQUENCE [LARGE SCALE GENOMIC DNA]</scope>
    <source>
        <strain evidence="2 3">NRRL B-23120</strain>
    </source>
</reference>
<keyword evidence="1" id="KW-0472">Membrane</keyword>